<organism evidence="2 3">
    <name type="scientific">Bursaphelenchus okinawaensis</name>
    <dbReference type="NCBI Taxonomy" id="465554"/>
    <lineage>
        <taxon>Eukaryota</taxon>
        <taxon>Metazoa</taxon>
        <taxon>Ecdysozoa</taxon>
        <taxon>Nematoda</taxon>
        <taxon>Chromadorea</taxon>
        <taxon>Rhabditida</taxon>
        <taxon>Tylenchina</taxon>
        <taxon>Tylenchomorpha</taxon>
        <taxon>Aphelenchoidea</taxon>
        <taxon>Aphelenchoididae</taxon>
        <taxon>Bursaphelenchus</taxon>
    </lineage>
</organism>
<feature type="compositionally biased region" description="Basic and acidic residues" evidence="1">
    <location>
        <begin position="362"/>
        <end position="374"/>
    </location>
</feature>
<dbReference type="AlphaFoldDB" id="A0A811LSL0"/>
<dbReference type="OrthoDB" id="5829762at2759"/>
<dbReference type="EMBL" id="CAJFCW020000006">
    <property type="protein sequence ID" value="CAG9128362.1"/>
    <property type="molecule type" value="Genomic_DNA"/>
</dbReference>
<accession>A0A811LSL0</accession>
<dbReference type="Proteomes" id="UP000783686">
    <property type="component" value="Unassembled WGS sequence"/>
</dbReference>
<sequence>MACALVEMYSAKKREYPGGGYSLPPEGFESIVLELREKFNVGPSEIDQQTLKKKLSNIRTRVRNRCKDLAADADLTVLNLTPSEQIYYRYFGCPNALDNNNRSGDGEGISPVPNGIDDHRPVNGIQSDFSTPNDLPREALVMLMRAYGEHLHLFTEQSIQIKDIDRQRDQLFQNLAELLLREFKIQWSTTQVQDKIDEVARSLGRKIDDCRRMAPGAADNSNLILKPHDLTEAEAELFDAQYQERSPPKEIPSSSASGLHIPASGADGLAGHRALTSDQNLMGNDFYQIIVPPNGINVEASIPNSMSNPMSNSIPNSLSNPLLYNGITTPLHVSHEVTVPHSLQKSKLSPKKPQKRQGTAHSEAEEKRSRNMTDAEILTLEKQRTLVAERTLAEESLVLVRKQLGLLERQEEYYRTWTDIGKSLRGFLRL</sequence>
<evidence type="ECO:0000313" key="3">
    <source>
        <dbReference type="Proteomes" id="UP000614601"/>
    </source>
</evidence>
<feature type="region of interest" description="Disordered" evidence="1">
    <location>
        <begin position="102"/>
        <end position="130"/>
    </location>
</feature>
<proteinExistence type="predicted"/>
<keyword evidence="3" id="KW-1185">Reference proteome</keyword>
<dbReference type="EMBL" id="CAJFDH010000006">
    <property type="protein sequence ID" value="CAD5231053.1"/>
    <property type="molecule type" value="Genomic_DNA"/>
</dbReference>
<feature type="region of interest" description="Disordered" evidence="1">
    <location>
        <begin position="242"/>
        <end position="264"/>
    </location>
</feature>
<evidence type="ECO:0000256" key="1">
    <source>
        <dbReference type="SAM" id="MobiDB-lite"/>
    </source>
</evidence>
<protein>
    <submittedName>
        <fullName evidence="2">Uncharacterized protein</fullName>
    </submittedName>
</protein>
<feature type="region of interest" description="Disordered" evidence="1">
    <location>
        <begin position="338"/>
        <end position="374"/>
    </location>
</feature>
<comment type="caution">
    <text evidence="2">The sequence shown here is derived from an EMBL/GenBank/DDBJ whole genome shotgun (WGS) entry which is preliminary data.</text>
</comment>
<gene>
    <name evidence="2" type="ORF">BOKJ2_LOCUS14449</name>
</gene>
<name>A0A811LSL0_9BILA</name>
<reference evidence="2" key="1">
    <citation type="submission" date="2020-09" db="EMBL/GenBank/DDBJ databases">
        <authorList>
            <person name="Kikuchi T."/>
        </authorList>
    </citation>
    <scope>NUCLEOTIDE SEQUENCE</scope>
    <source>
        <strain evidence="2">SH1</strain>
    </source>
</reference>
<evidence type="ECO:0000313" key="2">
    <source>
        <dbReference type="EMBL" id="CAD5231053.1"/>
    </source>
</evidence>
<dbReference type="Proteomes" id="UP000614601">
    <property type="component" value="Unassembled WGS sequence"/>
</dbReference>